<feature type="transmembrane region" description="Helical" evidence="2">
    <location>
        <begin position="87"/>
        <end position="108"/>
    </location>
</feature>
<feature type="transmembrane region" description="Helical" evidence="2">
    <location>
        <begin position="325"/>
        <end position="348"/>
    </location>
</feature>
<feature type="region of interest" description="Disordered" evidence="1">
    <location>
        <begin position="265"/>
        <end position="284"/>
    </location>
</feature>
<dbReference type="AlphaFoldDB" id="A0A2J6S347"/>
<protein>
    <submittedName>
        <fullName evidence="3">Uncharacterized protein</fullName>
    </submittedName>
</protein>
<name>A0A2J6S347_HYAVF</name>
<feature type="region of interest" description="Disordered" evidence="1">
    <location>
        <begin position="47"/>
        <end position="67"/>
    </location>
</feature>
<evidence type="ECO:0000313" key="3">
    <source>
        <dbReference type="EMBL" id="PMD45200.1"/>
    </source>
</evidence>
<feature type="compositionally biased region" description="Low complexity" evidence="1">
    <location>
        <begin position="270"/>
        <end position="284"/>
    </location>
</feature>
<dbReference type="OrthoDB" id="3545167at2759"/>
<evidence type="ECO:0000256" key="2">
    <source>
        <dbReference type="SAM" id="Phobius"/>
    </source>
</evidence>
<evidence type="ECO:0000313" key="4">
    <source>
        <dbReference type="Proteomes" id="UP000235786"/>
    </source>
</evidence>
<dbReference type="EMBL" id="KZ613940">
    <property type="protein sequence ID" value="PMD45200.1"/>
    <property type="molecule type" value="Genomic_DNA"/>
</dbReference>
<proteinExistence type="predicted"/>
<feature type="compositionally biased region" description="Polar residues" evidence="1">
    <location>
        <begin position="47"/>
        <end position="61"/>
    </location>
</feature>
<dbReference type="Proteomes" id="UP000235786">
    <property type="component" value="Unassembled WGS sequence"/>
</dbReference>
<accession>A0A2J6S347</accession>
<sequence>MVSASPQLFGVRRPTVPRGHLNPFNIFLVKLHSLSYLLFRLSITSSTNTASSMNPQSTPQELQAARSPSSYRSRASTFRQHASQYKWLICFLAGVIILIMAIGLLFVAHQYYHEFGGQGWLKVRDKSQEQEDVFARNLFLPLKKRKGWITDLQRRSPEDEVPFYQCGDQENSCEAYNQPNICCPPWAICYVGSITLSGIFCCNASVSQFDCQDSESHPPKCLASLVECPAETGGGCCPQDDICSPNGCIHILSVSTVGTSLDSTTTYSESATSGPDSSSISSSGTNSVGLPITITNTVIEAPAATSTLTKEGEVAQVETGSKGSVVSILFVPHSSAWLLVLVAVLMALR</sequence>
<evidence type="ECO:0000256" key="1">
    <source>
        <dbReference type="SAM" id="MobiDB-lite"/>
    </source>
</evidence>
<keyword evidence="4" id="KW-1185">Reference proteome</keyword>
<keyword evidence="2" id="KW-0812">Transmembrane</keyword>
<organism evidence="3 4">
    <name type="scientific">Hyaloscypha variabilis (strain UAMH 11265 / GT02V1 / F)</name>
    <name type="common">Meliniomyces variabilis</name>
    <dbReference type="NCBI Taxonomy" id="1149755"/>
    <lineage>
        <taxon>Eukaryota</taxon>
        <taxon>Fungi</taxon>
        <taxon>Dikarya</taxon>
        <taxon>Ascomycota</taxon>
        <taxon>Pezizomycotina</taxon>
        <taxon>Leotiomycetes</taxon>
        <taxon>Helotiales</taxon>
        <taxon>Hyaloscyphaceae</taxon>
        <taxon>Hyaloscypha</taxon>
        <taxon>Hyaloscypha variabilis</taxon>
    </lineage>
</organism>
<keyword evidence="2" id="KW-1133">Transmembrane helix</keyword>
<reference evidence="3 4" key="1">
    <citation type="submission" date="2016-04" db="EMBL/GenBank/DDBJ databases">
        <title>A degradative enzymes factory behind the ericoid mycorrhizal symbiosis.</title>
        <authorList>
            <consortium name="DOE Joint Genome Institute"/>
            <person name="Martino E."/>
            <person name="Morin E."/>
            <person name="Grelet G."/>
            <person name="Kuo A."/>
            <person name="Kohler A."/>
            <person name="Daghino S."/>
            <person name="Barry K."/>
            <person name="Choi C."/>
            <person name="Cichocki N."/>
            <person name="Clum A."/>
            <person name="Copeland A."/>
            <person name="Hainaut M."/>
            <person name="Haridas S."/>
            <person name="Labutti K."/>
            <person name="Lindquist E."/>
            <person name="Lipzen A."/>
            <person name="Khouja H.-R."/>
            <person name="Murat C."/>
            <person name="Ohm R."/>
            <person name="Olson A."/>
            <person name="Spatafora J."/>
            <person name="Veneault-Fourrey C."/>
            <person name="Henrissat B."/>
            <person name="Grigoriev I."/>
            <person name="Martin F."/>
            <person name="Perotto S."/>
        </authorList>
    </citation>
    <scope>NUCLEOTIDE SEQUENCE [LARGE SCALE GENOMIC DNA]</scope>
    <source>
        <strain evidence="3 4">F</strain>
    </source>
</reference>
<gene>
    <name evidence="3" type="ORF">L207DRAFT_578136</name>
</gene>
<keyword evidence="2" id="KW-0472">Membrane</keyword>